<organism evidence="3 4">
    <name type="scientific">Dentiscutata erythropus</name>
    <dbReference type="NCBI Taxonomy" id="1348616"/>
    <lineage>
        <taxon>Eukaryota</taxon>
        <taxon>Fungi</taxon>
        <taxon>Fungi incertae sedis</taxon>
        <taxon>Mucoromycota</taxon>
        <taxon>Glomeromycotina</taxon>
        <taxon>Glomeromycetes</taxon>
        <taxon>Diversisporales</taxon>
        <taxon>Gigasporaceae</taxon>
        <taxon>Dentiscutata</taxon>
    </lineage>
</organism>
<dbReference type="Proteomes" id="UP000789405">
    <property type="component" value="Unassembled WGS sequence"/>
</dbReference>
<dbReference type="OrthoDB" id="2447777at2759"/>
<evidence type="ECO:0000313" key="4">
    <source>
        <dbReference type="Proteomes" id="UP000789405"/>
    </source>
</evidence>
<evidence type="ECO:0000256" key="1">
    <source>
        <dbReference type="SAM" id="Coils"/>
    </source>
</evidence>
<protein>
    <submittedName>
        <fullName evidence="3">28623_t:CDS:1</fullName>
    </submittedName>
</protein>
<keyword evidence="2" id="KW-0812">Transmembrane</keyword>
<evidence type="ECO:0000256" key="2">
    <source>
        <dbReference type="SAM" id="Phobius"/>
    </source>
</evidence>
<comment type="caution">
    <text evidence="3">The sequence shown here is derived from an EMBL/GenBank/DDBJ whole genome shotgun (WGS) entry which is preliminary data.</text>
</comment>
<keyword evidence="2" id="KW-0472">Membrane</keyword>
<feature type="transmembrane region" description="Helical" evidence="2">
    <location>
        <begin position="48"/>
        <end position="74"/>
    </location>
</feature>
<proteinExistence type="predicted"/>
<keyword evidence="1" id="KW-0175">Coiled coil</keyword>
<sequence>MIIYGDYTDFNDNQTIQIISPNRSYVSKICVDEFSVSRCNDLKLSNEIVINVFLLLNLISFIGCILAILMFKLLINSKNQQTNTFIVIKFLYNHIIYNIVISNFMKISNCITIVVLTIYPAVVSGYILSTDSTTTKIAFLICSLSLSRLIDHFGDNEPKKVMTMISFYLHWTADMIVKDRIENAKKPLAESKENLKTLADQIHITDEKIKEDINKIKEILENQEKELSEIIINYEEGKIEDKVKNIKTMLKIQMEDMKKLKNQISEENLNQGLDDEIKRLEDTNEKLDKVKIYPYLFKRTEDNKHVA</sequence>
<feature type="transmembrane region" description="Helical" evidence="2">
    <location>
        <begin position="86"/>
        <end position="105"/>
    </location>
</feature>
<name>A0A9N9I2G5_9GLOM</name>
<keyword evidence="4" id="KW-1185">Reference proteome</keyword>
<feature type="transmembrane region" description="Helical" evidence="2">
    <location>
        <begin position="111"/>
        <end position="129"/>
    </location>
</feature>
<evidence type="ECO:0000313" key="3">
    <source>
        <dbReference type="EMBL" id="CAG8717510.1"/>
    </source>
</evidence>
<feature type="coiled-coil region" evidence="1">
    <location>
        <begin position="206"/>
        <end position="290"/>
    </location>
</feature>
<dbReference type="AlphaFoldDB" id="A0A9N9I2G5"/>
<dbReference type="EMBL" id="CAJVPY010010297">
    <property type="protein sequence ID" value="CAG8717510.1"/>
    <property type="molecule type" value="Genomic_DNA"/>
</dbReference>
<accession>A0A9N9I2G5</accession>
<reference evidence="3" key="1">
    <citation type="submission" date="2021-06" db="EMBL/GenBank/DDBJ databases">
        <authorList>
            <person name="Kallberg Y."/>
            <person name="Tangrot J."/>
            <person name="Rosling A."/>
        </authorList>
    </citation>
    <scope>NUCLEOTIDE SEQUENCE</scope>
    <source>
        <strain evidence="3">MA453B</strain>
    </source>
</reference>
<keyword evidence="2" id="KW-1133">Transmembrane helix</keyword>
<gene>
    <name evidence="3" type="ORF">DERYTH_LOCUS14053</name>
</gene>